<reference evidence="7" key="1">
    <citation type="submission" date="2017-05" db="UniProtKB">
        <authorList>
            <consortium name="EnsemblMetazoa"/>
        </authorList>
    </citation>
    <scope>IDENTIFICATION</scope>
</reference>
<comment type="subcellular location">
    <subcellularLocation>
        <location evidence="1">Membrane</location>
        <topology evidence="1">Multi-pass membrane protein</topology>
    </subcellularLocation>
</comment>
<keyword evidence="3" id="KW-0479">Metal-binding</keyword>
<dbReference type="AlphaFoldDB" id="A0A1X7TKV1"/>
<evidence type="ECO:0000256" key="1">
    <source>
        <dbReference type="ARBA" id="ARBA00004141"/>
    </source>
</evidence>
<evidence type="ECO:0008006" key="8">
    <source>
        <dbReference type="Google" id="ProtNLM"/>
    </source>
</evidence>
<dbReference type="OrthoDB" id="446635at2759"/>
<dbReference type="GO" id="GO:0061630">
    <property type="term" value="F:ubiquitin protein ligase activity"/>
    <property type="evidence" value="ECO:0007669"/>
    <property type="project" value="TreeGrafter"/>
</dbReference>
<name>A0A1X7TKV1_AMPQE</name>
<evidence type="ECO:0000256" key="6">
    <source>
        <dbReference type="SAM" id="Phobius"/>
    </source>
</evidence>
<evidence type="ECO:0000256" key="5">
    <source>
        <dbReference type="ARBA" id="ARBA00023136"/>
    </source>
</evidence>
<proteinExistence type="predicted"/>
<keyword evidence="5 6" id="KW-0472">Membrane</keyword>
<protein>
    <recommendedName>
        <fullName evidence="8">RING finger protein 121</fullName>
    </recommendedName>
</protein>
<feature type="transmembrane region" description="Helical" evidence="6">
    <location>
        <begin position="142"/>
        <end position="169"/>
    </location>
</feature>
<evidence type="ECO:0000313" key="7">
    <source>
        <dbReference type="EnsemblMetazoa" id="Aqu2.1.15256_001"/>
    </source>
</evidence>
<dbReference type="InterPro" id="IPR040176">
    <property type="entry name" value="RNF121/RNF175"/>
</dbReference>
<evidence type="ECO:0000256" key="3">
    <source>
        <dbReference type="ARBA" id="ARBA00022723"/>
    </source>
</evidence>
<dbReference type="GO" id="GO:0046872">
    <property type="term" value="F:metal ion binding"/>
    <property type="evidence" value="ECO:0007669"/>
    <property type="project" value="UniProtKB-KW"/>
</dbReference>
<evidence type="ECO:0000256" key="4">
    <source>
        <dbReference type="ARBA" id="ARBA00022989"/>
    </source>
</evidence>
<dbReference type="GO" id="GO:0036503">
    <property type="term" value="P:ERAD pathway"/>
    <property type="evidence" value="ECO:0007669"/>
    <property type="project" value="TreeGrafter"/>
</dbReference>
<feature type="transmembrane region" description="Helical" evidence="6">
    <location>
        <begin position="55"/>
        <end position="73"/>
    </location>
</feature>
<dbReference type="PANTHER" id="PTHR13407">
    <property type="entry name" value="RNF121 PROTEIN"/>
    <property type="match status" value="1"/>
</dbReference>
<dbReference type="GO" id="GO:0005789">
    <property type="term" value="C:endoplasmic reticulum membrane"/>
    <property type="evidence" value="ECO:0007669"/>
    <property type="project" value="TreeGrafter"/>
</dbReference>
<dbReference type="PANTHER" id="PTHR13407:SF0">
    <property type="entry name" value="FI05221P"/>
    <property type="match status" value="1"/>
</dbReference>
<feature type="transmembrane region" description="Helical" evidence="6">
    <location>
        <begin position="102"/>
        <end position="121"/>
    </location>
</feature>
<sequence length="236" mass="27667">MSEEATLSTHSSVASTSFDWDKIEWSKFSPEERHRLRHRMIEEKHRGHDLMHAEMILILFASIGVAQVLLFLWRIKHRKSYQAITLLGMWIIPFYLCVRLSFWRMIIIWSIFSIITLFVMFKATRKKLHVNTPKIVYRWFLWIYQASYALGIIGYLVLLLVFTGLGLLLPVNPDVILETGVTLVFYGVYYGVMGRDCAEVCLDYMSAAMTVRRRRVRVSNLLSHTIDIRTLFLTVQ</sequence>
<dbReference type="InParanoid" id="A0A1X7TKV1"/>
<feature type="transmembrane region" description="Helical" evidence="6">
    <location>
        <begin position="80"/>
        <end position="96"/>
    </location>
</feature>
<dbReference type="GO" id="GO:0000139">
    <property type="term" value="C:Golgi membrane"/>
    <property type="evidence" value="ECO:0007669"/>
    <property type="project" value="TreeGrafter"/>
</dbReference>
<feature type="transmembrane region" description="Helical" evidence="6">
    <location>
        <begin position="175"/>
        <end position="192"/>
    </location>
</feature>
<organism evidence="7">
    <name type="scientific">Amphimedon queenslandica</name>
    <name type="common">Sponge</name>
    <dbReference type="NCBI Taxonomy" id="400682"/>
    <lineage>
        <taxon>Eukaryota</taxon>
        <taxon>Metazoa</taxon>
        <taxon>Porifera</taxon>
        <taxon>Demospongiae</taxon>
        <taxon>Heteroscleromorpha</taxon>
        <taxon>Haplosclerida</taxon>
        <taxon>Niphatidae</taxon>
        <taxon>Amphimedon</taxon>
    </lineage>
</organism>
<evidence type="ECO:0000256" key="2">
    <source>
        <dbReference type="ARBA" id="ARBA00022692"/>
    </source>
</evidence>
<accession>A0A1X7TKV1</accession>
<dbReference type="EnsemblMetazoa" id="Aqu2.1.15256_001">
    <property type="protein sequence ID" value="Aqu2.1.15256_001"/>
    <property type="gene ID" value="Aqu2.1.15256"/>
</dbReference>
<keyword evidence="2 6" id="KW-0812">Transmembrane</keyword>
<keyword evidence="4 6" id="KW-1133">Transmembrane helix</keyword>